<dbReference type="GO" id="GO:0030246">
    <property type="term" value="F:carbohydrate binding"/>
    <property type="evidence" value="ECO:0007669"/>
    <property type="project" value="InterPro"/>
</dbReference>
<evidence type="ECO:0000313" key="3">
    <source>
        <dbReference type="Proteomes" id="UP000036356"/>
    </source>
</evidence>
<dbReference type="Proteomes" id="UP000036356">
    <property type="component" value="Unassembled WGS sequence"/>
</dbReference>
<dbReference type="EMBL" id="LDZY01000014">
    <property type="protein sequence ID" value="KLU64437.1"/>
    <property type="molecule type" value="Genomic_DNA"/>
</dbReference>
<sequence length="570" mass="58622">MNPISVGLNPDAVAVNSVTNKIYVANRFSDNVMVINVPSPTGAILGTVTDGTNPVAAANVSLTVNGSVYSAVTGADGLYCIQYVPIGTGYTITVSKTGYNNGSATANVTENTTTLGVNITLSKTTGGGGGNSSGGGSPSGGGITVPVSVIGNNGTQVSNVTATVTSDSNGNYTVSMNAAQAVTLQQPNGTMSPLNDLSKVTFVSAAGSSVRVSADGTINLTNLAKGTDNSFNITYDLGNGQTITIGAMEVKISSSGATSVTCTLIDPYGIIIDAATGKPIAGVNVTLYYADTDRNKANGETPDTVVPLPNIDGFKPNNNMNPQISDASGSYGFMVFPTTDYYIVATKDGYNNYTSPTISVEQDIVKWDFKMNQTTSGVTRLAGQSRVDTALAIAKANYTGKLSNVILATADNYPDALAGSVLAYKLNAPILLMGSSDADQEKVLDYMKSNLDPTGTVLGGTAVVSSNMEGKVTASGFANITRLGGTDRYETSVKIADQLKVKTGTPLVIAYGENYPDALSISSIAAEMQYPILLVQKDGLSDVVKNEIAAIKPSKVYIIGGEGVISANAK</sequence>
<dbReference type="STRING" id="476652.DEAC_c36390"/>
<evidence type="ECO:0000256" key="1">
    <source>
        <dbReference type="SAM" id="MobiDB-lite"/>
    </source>
</evidence>
<comment type="caution">
    <text evidence="2">The sequence shown here is derived from an EMBL/GenBank/DDBJ whole genome shotgun (WGS) entry which is preliminary data.</text>
</comment>
<reference evidence="2 3" key="1">
    <citation type="submission" date="2015-06" db="EMBL/GenBank/DDBJ databases">
        <title>Draft genome of the moderately acidophilic sulfate reducer Candidatus Desulfosporosinus acididurans strain M1.</title>
        <authorList>
            <person name="Poehlein A."/>
            <person name="Petzsch P."/>
            <person name="Johnson B.D."/>
            <person name="Schloemann M."/>
            <person name="Daniel R."/>
            <person name="Muehling M."/>
        </authorList>
    </citation>
    <scope>NUCLEOTIDE SEQUENCE [LARGE SCALE GENOMIC DNA]</scope>
    <source>
        <strain evidence="2 3">M1</strain>
    </source>
</reference>
<dbReference type="PATRIC" id="fig|476652.3.peg.3838"/>
<dbReference type="InterPro" id="IPR007253">
    <property type="entry name" value="Cell_wall-bd_2"/>
</dbReference>
<dbReference type="RefSeq" id="WP_053006488.1">
    <property type="nucleotide sequence ID" value="NZ_LDZY01000014.1"/>
</dbReference>
<dbReference type="SUPFAM" id="SSF49464">
    <property type="entry name" value="Carboxypeptidase regulatory domain-like"/>
    <property type="match status" value="1"/>
</dbReference>
<evidence type="ECO:0000313" key="2">
    <source>
        <dbReference type="EMBL" id="KLU64437.1"/>
    </source>
</evidence>
<dbReference type="PANTHER" id="PTHR30032">
    <property type="entry name" value="N-ACETYLMURAMOYL-L-ALANINE AMIDASE-RELATED"/>
    <property type="match status" value="1"/>
</dbReference>
<dbReference type="InterPro" id="IPR008969">
    <property type="entry name" value="CarboxyPept-like_regulatory"/>
</dbReference>
<keyword evidence="2" id="KW-0378">Hydrolase</keyword>
<dbReference type="Gene3D" id="2.60.40.1120">
    <property type="entry name" value="Carboxypeptidase-like, regulatory domain"/>
    <property type="match status" value="2"/>
</dbReference>
<dbReference type="InterPro" id="IPR051922">
    <property type="entry name" value="Bact_Sporulation_Assoc"/>
</dbReference>
<feature type="region of interest" description="Disordered" evidence="1">
    <location>
        <begin position="123"/>
        <end position="144"/>
    </location>
</feature>
<accession>A0A0J1FM31</accession>
<protein>
    <submittedName>
        <fullName evidence="2">N-acetylmuramoyl-L-alanine amidase LytC</fullName>
        <ecNumber evidence="2">3.5.1.28</ecNumber>
    </submittedName>
</protein>
<dbReference type="SUPFAM" id="SSF49452">
    <property type="entry name" value="Starch-binding domain-like"/>
    <property type="match status" value="1"/>
</dbReference>
<dbReference type="Pfam" id="PF04122">
    <property type="entry name" value="CW_binding_2"/>
    <property type="match status" value="2"/>
</dbReference>
<dbReference type="GO" id="GO:0008745">
    <property type="term" value="F:N-acetylmuramoyl-L-alanine amidase activity"/>
    <property type="evidence" value="ECO:0007669"/>
    <property type="project" value="UniProtKB-EC"/>
</dbReference>
<feature type="compositionally biased region" description="Gly residues" evidence="1">
    <location>
        <begin position="125"/>
        <end position="143"/>
    </location>
</feature>
<dbReference type="Gene3D" id="3.40.50.12090">
    <property type="match status" value="1"/>
</dbReference>
<keyword evidence="3" id="KW-1185">Reference proteome</keyword>
<dbReference type="PANTHER" id="PTHR30032:SF8">
    <property type="entry name" value="GERMINATION-SPECIFIC N-ACETYLMURAMOYL-L-ALANINE AMIDASE"/>
    <property type="match status" value="1"/>
</dbReference>
<organism evidence="2 3">
    <name type="scientific">Desulfosporosinus acididurans</name>
    <dbReference type="NCBI Taxonomy" id="476652"/>
    <lineage>
        <taxon>Bacteria</taxon>
        <taxon>Bacillati</taxon>
        <taxon>Bacillota</taxon>
        <taxon>Clostridia</taxon>
        <taxon>Eubacteriales</taxon>
        <taxon>Desulfitobacteriaceae</taxon>
        <taxon>Desulfosporosinus</taxon>
    </lineage>
</organism>
<dbReference type="InterPro" id="IPR013784">
    <property type="entry name" value="Carb-bd-like_fold"/>
</dbReference>
<name>A0A0J1FM31_9FIRM</name>
<dbReference type="EC" id="3.5.1.28" evidence="2"/>
<dbReference type="Pfam" id="PF13620">
    <property type="entry name" value="CarboxypepD_reg"/>
    <property type="match status" value="1"/>
</dbReference>
<dbReference type="AlphaFoldDB" id="A0A0J1FM31"/>
<proteinExistence type="predicted"/>
<gene>
    <name evidence="2" type="primary">lytC_22</name>
    <name evidence="2" type="ORF">DEAC_c36390</name>
</gene>